<feature type="transmembrane region" description="Helical" evidence="1">
    <location>
        <begin position="162"/>
        <end position="195"/>
    </location>
</feature>
<feature type="transmembrane region" description="Helical" evidence="1">
    <location>
        <begin position="383"/>
        <end position="404"/>
    </location>
</feature>
<evidence type="ECO:0000313" key="2">
    <source>
        <dbReference type="EMBL" id="OGG16288.1"/>
    </source>
</evidence>
<feature type="transmembrane region" description="Helical" evidence="1">
    <location>
        <begin position="7"/>
        <end position="32"/>
    </location>
</feature>
<feature type="transmembrane region" description="Helical" evidence="1">
    <location>
        <begin position="83"/>
        <end position="104"/>
    </location>
</feature>
<feature type="transmembrane region" description="Helical" evidence="1">
    <location>
        <begin position="201"/>
        <end position="220"/>
    </location>
</feature>
<keyword evidence="1" id="KW-0472">Membrane</keyword>
<evidence type="ECO:0000313" key="3">
    <source>
        <dbReference type="Proteomes" id="UP000176923"/>
    </source>
</evidence>
<accession>A0A1F5ZUY4</accession>
<keyword evidence="1" id="KW-0812">Transmembrane</keyword>
<gene>
    <name evidence="2" type="ORF">A3D77_02410</name>
</gene>
<dbReference type="STRING" id="1798382.A3D77_02410"/>
<dbReference type="AlphaFoldDB" id="A0A1F5ZUY4"/>
<feature type="transmembrane region" description="Helical" evidence="1">
    <location>
        <begin position="331"/>
        <end position="349"/>
    </location>
</feature>
<evidence type="ECO:0008006" key="4">
    <source>
        <dbReference type="Google" id="ProtNLM"/>
    </source>
</evidence>
<organism evidence="2 3">
    <name type="scientific">Candidatus Gottesmanbacteria bacterium RIFCSPHIGHO2_02_FULL_39_11</name>
    <dbReference type="NCBI Taxonomy" id="1798382"/>
    <lineage>
        <taxon>Bacteria</taxon>
        <taxon>Candidatus Gottesmaniibacteriota</taxon>
    </lineage>
</organism>
<feature type="transmembrane region" description="Helical" evidence="1">
    <location>
        <begin position="298"/>
        <end position="319"/>
    </location>
</feature>
<name>A0A1F5ZUY4_9BACT</name>
<protein>
    <recommendedName>
        <fullName evidence="4">Glycosyltransferase RgtA/B/C/D-like domain-containing protein</fullName>
    </recommendedName>
</protein>
<feature type="transmembrane region" description="Helical" evidence="1">
    <location>
        <begin position="361"/>
        <end position="377"/>
    </location>
</feature>
<dbReference type="Proteomes" id="UP000176923">
    <property type="component" value="Unassembled WGS sequence"/>
</dbReference>
<comment type="caution">
    <text evidence="2">The sequence shown here is derived from an EMBL/GenBank/DDBJ whole genome shotgun (WGS) entry which is preliminary data.</text>
</comment>
<evidence type="ECO:0000256" key="1">
    <source>
        <dbReference type="SAM" id="Phobius"/>
    </source>
</evidence>
<reference evidence="2 3" key="1">
    <citation type="journal article" date="2016" name="Nat. Commun.">
        <title>Thousands of microbial genomes shed light on interconnected biogeochemical processes in an aquifer system.</title>
        <authorList>
            <person name="Anantharaman K."/>
            <person name="Brown C.T."/>
            <person name="Hug L.A."/>
            <person name="Sharon I."/>
            <person name="Castelle C.J."/>
            <person name="Probst A.J."/>
            <person name="Thomas B.C."/>
            <person name="Singh A."/>
            <person name="Wilkins M.J."/>
            <person name="Karaoz U."/>
            <person name="Brodie E.L."/>
            <person name="Williams K.H."/>
            <person name="Hubbard S.S."/>
            <person name="Banfield J.F."/>
        </authorList>
    </citation>
    <scope>NUCLEOTIDE SEQUENCE [LARGE SCALE GENOMIC DNA]</scope>
</reference>
<proteinExistence type="predicted"/>
<keyword evidence="1" id="KW-1133">Transmembrane helix</keyword>
<dbReference type="EMBL" id="MFJL01000014">
    <property type="protein sequence ID" value="OGG16288.1"/>
    <property type="molecule type" value="Genomic_DNA"/>
</dbReference>
<sequence>MKLTTKIIFGLILILGIFLRTWNFQSLFYFAIDEEKASFIISDIASGSHFPSVGHPSSVGFRLGPLQYYLIAPFFKLFGTSPIVWGYIGIGVSVSSIILIFKLGSAVNKRVGLLSQFLYAVSYLNTLYDRRGWQLTFHSSISLFIILFLYKLKQTKKIRFLYLLTLLLICSTQFEVATFIFVPFVIISFFIFRIPLPKKHVMVNIIIFIISFTPLLFFDLRHSFLNARYLVNYFIPDAQIRIVKNKPLENERLVYLAHNLIPNTFTRLISPGNEKNVALQYANCPQYLVYKQEKINPLIRFLVIGIFIGFFIFIIRLRNKNLEEYLIPKSIFLYFFLLFAATSLYTYLFHGEMAEYYMQSGFAYFFIITSYVLVRILTSRFKIVAILFLAYFLFSNSSSIFQSFNPYGYTDKLNAEKWIISQIGSASFTLSSVQTCWYSGGYRYLFTYLGKEPASSYMDQYLEEYYKPQQKEIPKYKVILLTPELIGNNPDGYEEFKKNTERNSVSFRKFGAIEVYIEKI</sequence>